<accession>A0A1B4XFS1</accession>
<proteinExistence type="inferred from homology"/>
<dbReference type="Proteomes" id="UP000243180">
    <property type="component" value="Chromosome"/>
</dbReference>
<dbReference type="SUPFAM" id="SSF64307">
    <property type="entry name" value="SirA-like"/>
    <property type="match status" value="1"/>
</dbReference>
<dbReference type="InParanoid" id="A0A1B4XFS1"/>
<dbReference type="InterPro" id="IPR001455">
    <property type="entry name" value="TusA-like"/>
</dbReference>
<feature type="domain" description="UPF0033" evidence="2">
    <location>
        <begin position="6"/>
        <end position="30"/>
    </location>
</feature>
<dbReference type="OrthoDB" id="9797352at2"/>
<evidence type="ECO:0000313" key="4">
    <source>
        <dbReference type="Proteomes" id="UP000243180"/>
    </source>
</evidence>
<dbReference type="Gene3D" id="3.30.110.40">
    <property type="entry name" value="TusA-like domain"/>
    <property type="match status" value="1"/>
</dbReference>
<comment type="similarity">
    <text evidence="1">Belongs to the sulfur carrier protein TusA family.</text>
</comment>
<gene>
    <name evidence="3" type="ORF">SCL_1332</name>
</gene>
<dbReference type="CDD" id="cd00291">
    <property type="entry name" value="SirA_YedF_YeeD"/>
    <property type="match status" value="1"/>
</dbReference>
<organism evidence="3 4">
    <name type="scientific">Sulfuricaulis limicola</name>
    <dbReference type="NCBI Taxonomy" id="1620215"/>
    <lineage>
        <taxon>Bacteria</taxon>
        <taxon>Pseudomonadati</taxon>
        <taxon>Pseudomonadota</taxon>
        <taxon>Gammaproteobacteria</taxon>
        <taxon>Acidiferrobacterales</taxon>
        <taxon>Acidiferrobacteraceae</taxon>
        <taxon>Sulfuricaulis</taxon>
    </lineage>
</organism>
<dbReference type="Pfam" id="PF01206">
    <property type="entry name" value="TusA"/>
    <property type="match status" value="1"/>
</dbReference>
<dbReference type="AlphaFoldDB" id="A0A1B4XFS1"/>
<protein>
    <submittedName>
        <fullName evidence="3">Response regulator SirA</fullName>
    </submittedName>
</protein>
<name>A0A1B4XFS1_9GAMM</name>
<dbReference type="InterPro" id="IPR036868">
    <property type="entry name" value="TusA-like_sf"/>
</dbReference>
<evidence type="ECO:0000256" key="1">
    <source>
        <dbReference type="ARBA" id="ARBA00008984"/>
    </source>
</evidence>
<dbReference type="PANTHER" id="PTHR33279:SF2">
    <property type="entry name" value="SULFUR CARRIER PROTEIN TUSA"/>
    <property type="match status" value="1"/>
</dbReference>
<dbReference type="PANTHER" id="PTHR33279">
    <property type="entry name" value="SULFUR CARRIER PROTEIN YEDF-RELATED"/>
    <property type="match status" value="1"/>
</dbReference>
<sequence>MADHELDLRGLNCPVPVMRIKKKMQSMASGQTLHVLATDPGTVPDFKAYVKSSGDTLLESKKTPEGDFEFLLKRA</sequence>
<keyword evidence="4" id="KW-1185">Reference proteome</keyword>
<evidence type="ECO:0000313" key="3">
    <source>
        <dbReference type="EMBL" id="BAV33643.1"/>
    </source>
</evidence>
<dbReference type="RefSeq" id="WP_096360476.1">
    <property type="nucleotide sequence ID" value="NZ_AP014879.1"/>
</dbReference>
<dbReference type="PROSITE" id="PS01148">
    <property type="entry name" value="UPF0033"/>
    <property type="match status" value="1"/>
</dbReference>
<reference evidence="3 4" key="1">
    <citation type="submission" date="2015-05" db="EMBL/GenBank/DDBJ databases">
        <title>Complete genome sequence of a sulfur-oxidizing gammaproteobacterium strain HA5.</title>
        <authorList>
            <person name="Miura A."/>
            <person name="Kojima H."/>
            <person name="Fukui M."/>
        </authorList>
    </citation>
    <scope>NUCLEOTIDE SEQUENCE [LARGE SCALE GENOMIC DNA]</scope>
    <source>
        <strain evidence="3 4">HA5</strain>
    </source>
</reference>
<dbReference type="EMBL" id="AP014879">
    <property type="protein sequence ID" value="BAV33643.1"/>
    <property type="molecule type" value="Genomic_DNA"/>
</dbReference>
<dbReference type="KEGG" id="slim:SCL_1332"/>
<evidence type="ECO:0000259" key="2">
    <source>
        <dbReference type="PROSITE" id="PS01148"/>
    </source>
</evidence>